<sequence length="196" mass="22618">MTVEIADHQKQLKRQLAAVELLEKEFLGFLWADVPATPDQLLERFERLFSELDLSEGLSPILVMQLFERLEQKSFHEIRKPTALAETTRPEDMGELLPSRFIENAHAVRTHAYREMQSRQASAASKGPRPTQNHTKREAVERLLIERIKSGEFDINDKRAPGKFAEEMCTFYKELNRPPTVVKWVKKILGHQAPSV</sequence>
<evidence type="ECO:0000256" key="1">
    <source>
        <dbReference type="SAM" id="MobiDB-lite"/>
    </source>
</evidence>
<dbReference type="AlphaFoldDB" id="A0A1Q9QVP6"/>
<accession>A0A1Q9QVP6</accession>
<evidence type="ECO:0000313" key="2">
    <source>
        <dbReference type="EMBL" id="OLS59208.1"/>
    </source>
</evidence>
<dbReference type="Proteomes" id="UP000186736">
    <property type="component" value="Unassembled WGS sequence"/>
</dbReference>
<reference evidence="2 3" key="1">
    <citation type="submission" date="2016-10" db="EMBL/GenBank/DDBJ databases">
        <title>Genome Sequence of Pseudomonas putida GM4FR.</title>
        <authorList>
            <person name="Poehlein A."/>
            <person name="Wemheuer F."/>
            <person name="Hollensteiner J."/>
            <person name="Wemheuer B."/>
        </authorList>
    </citation>
    <scope>NUCLEOTIDE SEQUENCE [LARGE SCALE GENOMIC DNA]</scope>
    <source>
        <strain evidence="2 3">GM4FR</strain>
    </source>
</reference>
<gene>
    <name evidence="2" type="ORF">PSEMO_57170</name>
</gene>
<organism evidence="2 3">
    <name type="scientific">Pseudomonas putida</name>
    <name type="common">Arthrobacter siderocapsulatus</name>
    <dbReference type="NCBI Taxonomy" id="303"/>
    <lineage>
        <taxon>Bacteria</taxon>
        <taxon>Pseudomonadati</taxon>
        <taxon>Pseudomonadota</taxon>
        <taxon>Gammaproteobacteria</taxon>
        <taxon>Pseudomonadales</taxon>
        <taxon>Pseudomonadaceae</taxon>
        <taxon>Pseudomonas</taxon>
    </lineage>
</organism>
<dbReference type="EMBL" id="MKZO01000073">
    <property type="protein sequence ID" value="OLS59208.1"/>
    <property type="molecule type" value="Genomic_DNA"/>
</dbReference>
<comment type="caution">
    <text evidence="2">The sequence shown here is derived from an EMBL/GenBank/DDBJ whole genome shotgun (WGS) entry which is preliminary data.</text>
</comment>
<feature type="region of interest" description="Disordered" evidence="1">
    <location>
        <begin position="115"/>
        <end position="137"/>
    </location>
</feature>
<dbReference type="RefSeq" id="WP_075806313.1">
    <property type="nucleotide sequence ID" value="NZ_MKZO01000073.1"/>
</dbReference>
<name>A0A1Q9QVP6_PSEPU</name>
<proteinExistence type="predicted"/>
<protein>
    <submittedName>
        <fullName evidence="2">Uncharacterized protein</fullName>
    </submittedName>
</protein>
<evidence type="ECO:0000313" key="3">
    <source>
        <dbReference type="Proteomes" id="UP000186736"/>
    </source>
</evidence>
<dbReference type="OrthoDB" id="7019483at2"/>